<evidence type="ECO:0000313" key="2">
    <source>
        <dbReference type="Proteomes" id="UP000261811"/>
    </source>
</evidence>
<protein>
    <submittedName>
        <fullName evidence="1">Nitroreductase family deazaflavin-dependent oxidoreductase</fullName>
    </submittedName>
</protein>
<dbReference type="AlphaFoldDB" id="A0A372JJ08"/>
<organism evidence="1 2">
    <name type="scientific">Actinomadura logoneensis</name>
    <dbReference type="NCBI Taxonomy" id="2293572"/>
    <lineage>
        <taxon>Bacteria</taxon>
        <taxon>Bacillati</taxon>
        <taxon>Actinomycetota</taxon>
        <taxon>Actinomycetes</taxon>
        <taxon>Streptosporangiales</taxon>
        <taxon>Thermomonosporaceae</taxon>
        <taxon>Actinomadura</taxon>
    </lineage>
</organism>
<dbReference type="Proteomes" id="UP000261811">
    <property type="component" value="Unassembled WGS sequence"/>
</dbReference>
<dbReference type="Gene3D" id="2.30.110.10">
    <property type="entry name" value="Electron Transport, Fmn-binding Protein, Chain A"/>
    <property type="match status" value="1"/>
</dbReference>
<evidence type="ECO:0000313" key="1">
    <source>
        <dbReference type="EMBL" id="RFU40001.1"/>
    </source>
</evidence>
<reference evidence="1 2" key="1">
    <citation type="submission" date="2018-08" db="EMBL/GenBank/DDBJ databases">
        <title>Actinomadura jelena sp. nov., a novel Actinomycete isolated from soil in Chad.</title>
        <authorList>
            <person name="Shi L."/>
        </authorList>
    </citation>
    <scope>NUCLEOTIDE SEQUENCE [LARGE SCALE GENOMIC DNA]</scope>
    <source>
        <strain evidence="1 2">NEAU-G17</strain>
    </source>
</reference>
<gene>
    <name evidence="1" type="ORF">DZF91_19485</name>
</gene>
<sequence>MKDALLPRSLARFNRIVTNPLQGLWAPYLPPYAVIVHRGRTSGREYRTPVLAFRHGGELVVGLPYGAGSDWVRNVLAAGEAGVERLGRLRRLENPRVLDADTPPAELPGVARRLVRYMDVLVADIRRGRHADIRRGRHADIRRG</sequence>
<dbReference type="InterPro" id="IPR012349">
    <property type="entry name" value="Split_barrel_FMN-bd"/>
</dbReference>
<comment type="caution">
    <text evidence="1">The sequence shown here is derived from an EMBL/GenBank/DDBJ whole genome shotgun (WGS) entry which is preliminary data.</text>
</comment>
<dbReference type="RefSeq" id="WP_117358889.1">
    <property type="nucleotide sequence ID" value="NZ_QURH01000314.1"/>
</dbReference>
<proteinExistence type="predicted"/>
<keyword evidence="2" id="KW-1185">Reference proteome</keyword>
<accession>A0A372JJ08</accession>
<dbReference type="NCBIfam" id="TIGR00026">
    <property type="entry name" value="hi_GC_TIGR00026"/>
    <property type="match status" value="1"/>
</dbReference>
<dbReference type="EMBL" id="QURH01000314">
    <property type="protein sequence ID" value="RFU40001.1"/>
    <property type="molecule type" value="Genomic_DNA"/>
</dbReference>
<name>A0A372JJ08_9ACTN</name>
<dbReference type="GO" id="GO:0016491">
    <property type="term" value="F:oxidoreductase activity"/>
    <property type="evidence" value="ECO:0007669"/>
    <property type="project" value="InterPro"/>
</dbReference>
<dbReference type="InterPro" id="IPR004378">
    <property type="entry name" value="F420H2_quin_Rdtase"/>
</dbReference>
<dbReference type="OrthoDB" id="3778270at2"/>